<proteinExistence type="predicted"/>
<evidence type="ECO:0000256" key="3">
    <source>
        <dbReference type="RuleBase" id="RU102079"/>
    </source>
</evidence>
<protein>
    <recommendedName>
        <fullName evidence="3">Galectin</fullName>
    </recommendedName>
</protein>
<reference evidence="5" key="2">
    <citation type="journal article" date="2021" name="Genome Biol. Evol.">
        <title>Developing a high-quality reference genome for a parasitic bivalve with doubly uniparental inheritance (Bivalvia: Unionida).</title>
        <authorList>
            <person name="Smith C.H."/>
        </authorList>
    </citation>
    <scope>NUCLEOTIDE SEQUENCE</scope>
    <source>
        <strain evidence="5">CHS0354</strain>
        <tissue evidence="5">Mantle</tissue>
    </source>
</reference>
<dbReference type="CDD" id="cd00070">
    <property type="entry name" value="GLECT"/>
    <property type="match status" value="2"/>
</dbReference>
<dbReference type="InterPro" id="IPR044156">
    <property type="entry name" value="Galectin-like"/>
</dbReference>
<evidence type="ECO:0000259" key="4">
    <source>
        <dbReference type="PROSITE" id="PS51304"/>
    </source>
</evidence>
<accession>A0AAE0SPW6</accession>
<feature type="domain" description="Galectin" evidence="4">
    <location>
        <begin position="10"/>
        <end position="142"/>
    </location>
</feature>
<keyword evidence="6" id="KW-1185">Reference proteome</keyword>
<dbReference type="PROSITE" id="PS51304">
    <property type="entry name" value="GALECTIN"/>
    <property type="match status" value="2"/>
</dbReference>
<dbReference type="PANTHER" id="PTHR11346:SF176">
    <property type="entry name" value="32 KDA BETA-GALACTOSIDE-BINDING LECTIN LEC-3"/>
    <property type="match status" value="1"/>
</dbReference>
<dbReference type="EMBL" id="JAEAOA010001917">
    <property type="protein sequence ID" value="KAK3596032.1"/>
    <property type="molecule type" value="Genomic_DNA"/>
</dbReference>
<evidence type="ECO:0000256" key="2">
    <source>
        <dbReference type="ARBA" id="ARBA00022737"/>
    </source>
</evidence>
<organism evidence="5 6">
    <name type="scientific">Potamilus streckersoni</name>
    <dbReference type="NCBI Taxonomy" id="2493646"/>
    <lineage>
        <taxon>Eukaryota</taxon>
        <taxon>Metazoa</taxon>
        <taxon>Spiralia</taxon>
        <taxon>Lophotrochozoa</taxon>
        <taxon>Mollusca</taxon>
        <taxon>Bivalvia</taxon>
        <taxon>Autobranchia</taxon>
        <taxon>Heteroconchia</taxon>
        <taxon>Palaeoheterodonta</taxon>
        <taxon>Unionida</taxon>
        <taxon>Unionoidea</taxon>
        <taxon>Unionidae</taxon>
        <taxon>Ambleminae</taxon>
        <taxon>Lampsilini</taxon>
        <taxon>Potamilus</taxon>
    </lineage>
</organism>
<evidence type="ECO:0000313" key="6">
    <source>
        <dbReference type="Proteomes" id="UP001195483"/>
    </source>
</evidence>
<dbReference type="PANTHER" id="PTHR11346">
    <property type="entry name" value="GALECTIN"/>
    <property type="match status" value="1"/>
</dbReference>
<dbReference type="InterPro" id="IPR001079">
    <property type="entry name" value="Galectin_CRD"/>
</dbReference>
<dbReference type="SMART" id="SM00908">
    <property type="entry name" value="Gal-bind_lectin"/>
    <property type="match status" value="2"/>
</dbReference>
<dbReference type="FunFam" id="2.60.120.200:FF:000124">
    <property type="entry name" value="Galectin-4"/>
    <property type="match status" value="1"/>
</dbReference>
<comment type="caution">
    <text evidence="5">The sequence shown here is derived from an EMBL/GenBank/DDBJ whole genome shotgun (WGS) entry which is preliminary data.</text>
</comment>
<reference evidence="5" key="1">
    <citation type="journal article" date="2021" name="Genome Biol. Evol.">
        <title>A High-Quality Reference Genome for a Parasitic Bivalve with Doubly Uniparental Inheritance (Bivalvia: Unionida).</title>
        <authorList>
            <person name="Smith C.H."/>
        </authorList>
    </citation>
    <scope>NUCLEOTIDE SEQUENCE</scope>
    <source>
        <strain evidence="5">CHS0354</strain>
    </source>
</reference>
<dbReference type="Proteomes" id="UP001195483">
    <property type="component" value="Unassembled WGS sequence"/>
</dbReference>
<dbReference type="InterPro" id="IPR013320">
    <property type="entry name" value="ConA-like_dom_sf"/>
</dbReference>
<dbReference type="Pfam" id="PF00337">
    <property type="entry name" value="Gal-bind_lectin"/>
    <property type="match status" value="2"/>
</dbReference>
<feature type="domain" description="Galectin" evidence="4">
    <location>
        <begin position="175"/>
        <end position="312"/>
    </location>
</feature>
<evidence type="ECO:0000256" key="1">
    <source>
        <dbReference type="ARBA" id="ARBA00022734"/>
    </source>
</evidence>
<name>A0AAE0SPW6_9BIVA</name>
<dbReference type="SMART" id="SM00276">
    <property type="entry name" value="GLECT"/>
    <property type="match status" value="2"/>
</dbReference>
<gene>
    <name evidence="5" type="ORF">CHS0354_032555</name>
</gene>
<evidence type="ECO:0000313" key="5">
    <source>
        <dbReference type="EMBL" id="KAK3596032.1"/>
    </source>
</evidence>
<sequence length="312" mass="35350">MSGTISYPPTPYVGSISLQDGTTISIQGVPEHFQTQFVIALQNGSNINQRSEIPFWFNPRFNENQVVRNTLSGNSWGPEERHGGFPFQQGQMFDVQILVRSKKYKVDVNRQHFETYRHRTPISAVTHLVVEGGIKIHNIHFENPYLLPGAGIGCPPPPGPLMYLGPPIYNPPTPCVQNIPGGIYPGRMIFISGVPSSNPTRFSIYLQNGMDYEPGHIGLVVDARFSFHSDRNVLVRNHREHGNWGREEREVSRFPFIPNVPFDMIILIEDSQYKVAVNNQHLLEFHHRIKSLSSIDTLRIDGSVALTQIRFQ</sequence>
<keyword evidence="2" id="KW-0677">Repeat</keyword>
<dbReference type="AlphaFoldDB" id="A0AAE0SPW6"/>
<dbReference type="Gene3D" id="2.60.120.200">
    <property type="match status" value="2"/>
</dbReference>
<dbReference type="GO" id="GO:0030246">
    <property type="term" value="F:carbohydrate binding"/>
    <property type="evidence" value="ECO:0007669"/>
    <property type="project" value="UniProtKB-UniRule"/>
</dbReference>
<dbReference type="SUPFAM" id="SSF49899">
    <property type="entry name" value="Concanavalin A-like lectins/glucanases"/>
    <property type="match status" value="2"/>
</dbReference>
<keyword evidence="1 3" id="KW-0430">Lectin</keyword>
<reference evidence="5" key="3">
    <citation type="submission" date="2023-05" db="EMBL/GenBank/DDBJ databases">
        <authorList>
            <person name="Smith C.H."/>
        </authorList>
    </citation>
    <scope>NUCLEOTIDE SEQUENCE</scope>
    <source>
        <strain evidence="5">CHS0354</strain>
        <tissue evidence="5">Mantle</tissue>
    </source>
</reference>